<dbReference type="SUPFAM" id="SSF48208">
    <property type="entry name" value="Six-hairpin glycosidases"/>
    <property type="match status" value="1"/>
</dbReference>
<dbReference type="EMBL" id="DVHE01000057">
    <property type="protein sequence ID" value="HIR51099.1"/>
    <property type="molecule type" value="Genomic_DNA"/>
</dbReference>
<sequence length="681" mass="76830">MPKPYCDLHFKHTISRWDEAIPLGNGSLGALVWGPASSLRLSLDRADLWDTTPFPGISEPEFTYATMVRMARAGQEAEIRRIFDAPYNHPTPCKLPAGALILHLPSDRAVESRLSLTTATAALKTGDIKLEIFLHAEENVGICRVNLPHLEFQIENPQYGTTENRDAPPGSLKSLAYPPAEYGAGDGAVWFIQRTAGDAAYGVFASACSASDSTLLTFTVGSTRDGADWRERALDRLRFTLARSYSRTHGSHKQWWKRFWSRSSLTLPDKNLERNWYLTNYFLASCSRKGGYPMALQGVWTADDGNLPPWKGDYHHDLNTQLSYSHYCKANHMEEGESFVDYLWAMADCGRRFAKDFYGTEGLCMPAVMSIDGQPLGGWGMYALSPTNQIWLCQIMERHARYTADKTFWKERALPYLTETATCIAALLEERDGQLYLPISSSPEVHDDHIEAFLTPNSNYDLALMRWLFGRLSDESPRWRDIYGKLPQLALTETGVLKLSPDETLEESHRHHSNLMAICPLGLIDDQTEAGRRIIEANLLDLERRGPGLWCGYSYAWAAELYAMAHNGNAALRALRIFWKDFCSPNGFHLNGDYRHYGSSMLHYRPFTLEGNMEAAHALQEMLLQCKDGKIEAFPAVPEEWRDQKISFSNFRAEGGRLVSATYDKGIVTMTVEETDELGQI</sequence>
<name>A0A9D1IXW3_9FIRM</name>
<dbReference type="PANTHER" id="PTHR31084:SF0">
    <property type="entry name" value="ALPHA-L-FUCOSIDASE 2"/>
    <property type="match status" value="1"/>
</dbReference>
<organism evidence="3 4">
    <name type="scientific">Candidatus Avoscillospira avicola</name>
    <dbReference type="NCBI Taxonomy" id="2840706"/>
    <lineage>
        <taxon>Bacteria</taxon>
        <taxon>Bacillati</taxon>
        <taxon>Bacillota</taxon>
        <taxon>Clostridia</taxon>
        <taxon>Eubacteriales</taxon>
        <taxon>Oscillospiraceae</taxon>
        <taxon>Oscillospiraceae incertae sedis</taxon>
        <taxon>Candidatus Avoscillospira</taxon>
    </lineage>
</organism>
<protein>
    <submittedName>
        <fullName evidence="3">Glycoside hydrolase N-terminal domain-containing protein</fullName>
    </submittedName>
</protein>
<feature type="domain" description="Glycosyl hydrolase family 95 N-terminal" evidence="1">
    <location>
        <begin position="14"/>
        <end position="149"/>
    </location>
</feature>
<evidence type="ECO:0000313" key="3">
    <source>
        <dbReference type="EMBL" id="HIR51099.1"/>
    </source>
</evidence>
<dbReference type="PANTHER" id="PTHR31084">
    <property type="entry name" value="ALPHA-L-FUCOSIDASE 2"/>
    <property type="match status" value="1"/>
</dbReference>
<dbReference type="InterPro" id="IPR054363">
    <property type="entry name" value="GH95_cat"/>
</dbReference>
<dbReference type="Proteomes" id="UP000824239">
    <property type="component" value="Unassembled WGS sequence"/>
</dbReference>
<dbReference type="InterPro" id="IPR027414">
    <property type="entry name" value="GH95_N_dom"/>
</dbReference>
<dbReference type="InterPro" id="IPR008928">
    <property type="entry name" value="6-hairpin_glycosidase_sf"/>
</dbReference>
<dbReference type="Gene3D" id="1.50.10.10">
    <property type="match status" value="1"/>
</dbReference>
<keyword evidence="3" id="KW-0378">Hydrolase</keyword>
<evidence type="ECO:0000313" key="4">
    <source>
        <dbReference type="Proteomes" id="UP000824239"/>
    </source>
</evidence>
<proteinExistence type="predicted"/>
<dbReference type="Pfam" id="PF22124">
    <property type="entry name" value="Glyco_hydro_95_cat"/>
    <property type="match status" value="1"/>
</dbReference>
<comment type="caution">
    <text evidence="3">The sequence shown here is derived from an EMBL/GenBank/DDBJ whole genome shotgun (WGS) entry which is preliminary data.</text>
</comment>
<dbReference type="Pfam" id="PF14498">
    <property type="entry name" value="Glyco_hyd_65N_2"/>
    <property type="match status" value="1"/>
</dbReference>
<dbReference type="GO" id="GO:0004560">
    <property type="term" value="F:alpha-L-fucosidase activity"/>
    <property type="evidence" value="ECO:0007669"/>
    <property type="project" value="TreeGrafter"/>
</dbReference>
<gene>
    <name evidence="3" type="ORF">IAA53_07420</name>
</gene>
<evidence type="ECO:0000259" key="2">
    <source>
        <dbReference type="Pfam" id="PF22124"/>
    </source>
</evidence>
<reference evidence="3" key="2">
    <citation type="journal article" date="2021" name="PeerJ">
        <title>Extensive microbial diversity within the chicken gut microbiome revealed by metagenomics and culture.</title>
        <authorList>
            <person name="Gilroy R."/>
            <person name="Ravi A."/>
            <person name="Getino M."/>
            <person name="Pursley I."/>
            <person name="Horton D.L."/>
            <person name="Alikhan N.F."/>
            <person name="Baker D."/>
            <person name="Gharbi K."/>
            <person name="Hall N."/>
            <person name="Watson M."/>
            <person name="Adriaenssens E.M."/>
            <person name="Foster-Nyarko E."/>
            <person name="Jarju S."/>
            <person name="Secka A."/>
            <person name="Antonio M."/>
            <person name="Oren A."/>
            <person name="Chaudhuri R.R."/>
            <person name="La Ragione R."/>
            <person name="Hildebrand F."/>
            <person name="Pallen M.J."/>
        </authorList>
    </citation>
    <scope>NUCLEOTIDE SEQUENCE</scope>
    <source>
        <strain evidence="3">ChiBcec15-4380</strain>
    </source>
</reference>
<feature type="domain" description="Glycosyl hydrolase family 95 catalytic" evidence="2">
    <location>
        <begin position="233"/>
        <end position="623"/>
    </location>
</feature>
<evidence type="ECO:0000259" key="1">
    <source>
        <dbReference type="Pfam" id="PF14498"/>
    </source>
</evidence>
<dbReference type="GO" id="GO:0005975">
    <property type="term" value="P:carbohydrate metabolic process"/>
    <property type="evidence" value="ECO:0007669"/>
    <property type="project" value="InterPro"/>
</dbReference>
<dbReference type="AlphaFoldDB" id="A0A9D1IXW3"/>
<accession>A0A9D1IXW3</accession>
<dbReference type="InterPro" id="IPR012341">
    <property type="entry name" value="6hp_glycosidase-like_sf"/>
</dbReference>
<reference evidence="3" key="1">
    <citation type="submission" date="2020-10" db="EMBL/GenBank/DDBJ databases">
        <authorList>
            <person name="Gilroy R."/>
        </authorList>
    </citation>
    <scope>NUCLEOTIDE SEQUENCE</scope>
    <source>
        <strain evidence="3">ChiBcec15-4380</strain>
    </source>
</reference>